<evidence type="ECO:0000313" key="1">
    <source>
        <dbReference type="EnsemblMetazoa" id="Aqu2.1.17656_001"/>
    </source>
</evidence>
<dbReference type="EnsemblMetazoa" id="Aqu2.1.17656_001">
    <property type="protein sequence ID" value="Aqu2.1.17656_001"/>
    <property type="gene ID" value="Aqu2.1.17656"/>
</dbReference>
<name>A0A1X7TRT8_AMPQE</name>
<sequence length="73" mass="7666">PIPSVTETPHTVFPTVATTTSTFSSTTNIAIILNSIPTSTKVIHHSTNLHSTLSLLSTKSLFPTNALSTSVTT</sequence>
<dbReference type="AlphaFoldDB" id="A0A1X7TRT8"/>
<proteinExistence type="predicted"/>
<protein>
    <submittedName>
        <fullName evidence="1">Uncharacterized protein</fullName>
    </submittedName>
</protein>
<reference evidence="1" key="1">
    <citation type="submission" date="2017-05" db="UniProtKB">
        <authorList>
            <consortium name="EnsemblMetazoa"/>
        </authorList>
    </citation>
    <scope>IDENTIFICATION</scope>
</reference>
<accession>A0A1X7TRT8</accession>
<organism evidence="1">
    <name type="scientific">Amphimedon queenslandica</name>
    <name type="common">Sponge</name>
    <dbReference type="NCBI Taxonomy" id="400682"/>
    <lineage>
        <taxon>Eukaryota</taxon>
        <taxon>Metazoa</taxon>
        <taxon>Porifera</taxon>
        <taxon>Demospongiae</taxon>
        <taxon>Heteroscleromorpha</taxon>
        <taxon>Haplosclerida</taxon>
        <taxon>Niphatidae</taxon>
        <taxon>Amphimedon</taxon>
    </lineage>
</organism>
<dbReference type="InParanoid" id="A0A1X7TRT8"/>